<gene>
    <name evidence="1" type="ORF">BDN72DRAFT_333863</name>
</gene>
<proteinExistence type="predicted"/>
<reference evidence="1 2" key="1">
    <citation type="journal article" date="2019" name="Nat. Ecol. Evol.">
        <title>Megaphylogeny resolves global patterns of mushroom evolution.</title>
        <authorList>
            <person name="Varga T."/>
            <person name="Krizsan K."/>
            <person name="Foldi C."/>
            <person name="Dima B."/>
            <person name="Sanchez-Garcia M."/>
            <person name="Sanchez-Ramirez S."/>
            <person name="Szollosi G.J."/>
            <person name="Szarkandi J.G."/>
            <person name="Papp V."/>
            <person name="Albert L."/>
            <person name="Andreopoulos W."/>
            <person name="Angelini C."/>
            <person name="Antonin V."/>
            <person name="Barry K.W."/>
            <person name="Bougher N.L."/>
            <person name="Buchanan P."/>
            <person name="Buyck B."/>
            <person name="Bense V."/>
            <person name="Catcheside P."/>
            <person name="Chovatia M."/>
            <person name="Cooper J."/>
            <person name="Damon W."/>
            <person name="Desjardin D."/>
            <person name="Finy P."/>
            <person name="Geml J."/>
            <person name="Haridas S."/>
            <person name="Hughes K."/>
            <person name="Justo A."/>
            <person name="Karasinski D."/>
            <person name="Kautmanova I."/>
            <person name="Kiss B."/>
            <person name="Kocsube S."/>
            <person name="Kotiranta H."/>
            <person name="LaButti K.M."/>
            <person name="Lechner B.E."/>
            <person name="Liimatainen K."/>
            <person name="Lipzen A."/>
            <person name="Lukacs Z."/>
            <person name="Mihaltcheva S."/>
            <person name="Morgado L.N."/>
            <person name="Niskanen T."/>
            <person name="Noordeloos M.E."/>
            <person name="Ohm R.A."/>
            <person name="Ortiz-Santana B."/>
            <person name="Ovrebo C."/>
            <person name="Racz N."/>
            <person name="Riley R."/>
            <person name="Savchenko A."/>
            <person name="Shiryaev A."/>
            <person name="Soop K."/>
            <person name="Spirin V."/>
            <person name="Szebenyi C."/>
            <person name="Tomsovsky M."/>
            <person name="Tulloss R.E."/>
            <person name="Uehling J."/>
            <person name="Grigoriev I.V."/>
            <person name="Vagvolgyi C."/>
            <person name="Papp T."/>
            <person name="Martin F.M."/>
            <person name="Miettinen O."/>
            <person name="Hibbett D.S."/>
            <person name="Nagy L.G."/>
        </authorList>
    </citation>
    <scope>NUCLEOTIDE SEQUENCE [LARGE SCALE GENOMIC DNA]</scope>
    <source>
        <strain evidence="1 2">NL-1719</strain>
    </source>
</reference>
<organism evidence="1 2">
    <name type="scientific">Pluteus cervinus</name>
    <dbReference type="NCBI Taxonomy" id="181527"/>
    <lineage>
        <taxon>Eukaryota</taxon>
        <taxon>Fungi</taxon>
        <taxon>Dikarya</taxon>
        <taxon>Basidiomycota</taxon>
        <taxon>Agaricomycotina</taxon>
        <taxon>Agaricomycetes</taxon>
        <taxon>Agaricomycetidae</taxon>
        <taxon>Agaricales</taxon>
        <taxon>Pluteineae</taxon>
        <taxon>Pluteaceae</taxon>
        <taxon>Pluteus</taxon>
    </lineage>
</organism>
<accession>A0ACD3B3F0</accession>
<dbReference type="Proteomes" id="UP000308600">
    <property type="component" value="Unassembled WGS sequence"/>
</dbReference>
<dbReference type="EMBL" id="ML208286">
    <property type="protein sequence ID" value="TFK72321.1"/>
    <property type="molecule type" value="Genomic_DNA"/>
</dbReference>
<evidence type="ECO:0000313" key="2">
    <source>
        <dbReference type="Proteomes" id="UP000308600"/>
    </source>
</evidence>
<protein>
    <submittedName>
        <fullName evidence="1">Kinase-like protein</fullName>
    </submittedName>
</protein>
<name>A0ACD3B3F0_9AGAR</name>
<evidence type="ECO:0000313" key="1">
    <source>
        <dbReference type="EMBL" id="TFK72321.1"/>
    </source>
</evidence>
<keyword evidence="2" id="KW-1185">Reference proteome</keyword>
<sequence length="376" mass="42215">MQLRVNEQIGTGGFSIVYEATTPEGKLVALKLSHVTKDVEYPLLLHEACALSLLAGHPSIPSVHAWGRSQYFEYLTLDRLGAPVSNSVKEHNPMNLETVLLLLDQMLDSLEHLHSRDLIHRDIKPDNFLFGLGEDSGRIHLIDYGFAQYYRDPTTHLHCALSADHEFVGTGQYASRHAHLGLSLSRRGDLESLAYSIAFLLRGSLPWSSIKGATHRNKQDRIREKKMNWSGKRIFEGFPQVFADFTDYVRGLRYDENPDYKHWRVVFLQLFHDLGFSSSDESFDGAFASRGGTTEQVITTAAATSQKSAALPPVSMGDYVLVQIIPRLTLEGQDDDDTSRWHDPTFSDPHWQFPARPALIRGVSPGKGDLKGLFIL</sequence>